<evidence type="ECO:0000256" key="2">
    <source>
        <dbReference type="ARBA" id="ARBA00023002"/>
    </source>
</evidence>
<name>A0A0C3D181_OIDMZ</name>
<keyword evidence="6" id="KW-1185">Reference proteome</keyword>
<dbReference type="Gene3D" id="3.90.180.10">
    <property type="entry name" value="Medium-chain alcohol dehydrogenases, catalytic domain"/>
    <property type="match status" value="1"/>
</dbReference>
<dbReference type="Proteomes" id="UP000054321">
    <property type="component" value="Unassembled WGS sequence"/>
</dbReference>
<dbReference type="SMART" id="SM00829">
    <property type="entry name" value="PKS_ER"/>
    <property type="match status" value="1"/>
</dbReference>
<evidence type="ECO:0000256" key="3">
    <source>
        <dbReference type="SAM" id="Phobius"/>
    </source>
</evidence>
<dbReference type="InParanoid" id="A0A0C3D181"/>
<dbReference type="InterPro" id="IPR036291">
    <property type="entry name" value="NAD(P)-bd_dom_sf"/>
</dbReference>
<dbReference type="HOGENOM" id="CLU_026673_16_5_1"/>
<evidence type="ECO:0000259" key="4">
    <source>
        <dbReference type="SMART" id="SM00829"/>
    </source>
</evidence>
<dbReference type="PANTHER" id="PTHR45348:SF2">
    <property type="entry name" value="ZINC-TYPE ALCOHOL DEHYDROGENASE-LIKE PROTEIN C2E1P3.01"/>
    <property type="match status" value="1"/>
</dbReference>
<dbReference type="Pfam" id="PF08240">
    <property type="entry name" value="ADH_N"/>
    <property type="match status" value="1"/>
</dbReference>
<dbReference type="InterPro" id="IPR013154">
    <property type="entry name" value="ADH-like_N"/>
</dbReference>
<dbReference type="AlphaFoldDB" id="A0A0C3D181"/>
<dbReference type="InterPro" id="IPR020843">
    <property type="entry name" value="ER"/>
</dbReference>
<reference evidence="6" key="2">
    <citation type="submission" date="2015-01" db="EMBL/GenBank/DDBJ databases">
        <title>Evolutionary Origins and Diversification of the Mycorrhizal Mutualists.</title>
        <authorList>
            <consortium name="DOE Joint Genome Institute"/>
            <consortium name="Mycorrhizal Genomics Consortium"/>
            <person name="Kohler A."/>
            <person name="Kuo A."/>
            <person name="Nagy L.G."/>
            <person name="Floudas D."/>
            <person name="Copeland A."/>
            <person name="Barry K.W."/>
            <person name="Cichocki N."/>
            <person name="Veneault-Fourrey C."/>
            <person name="LaButti K."/>
            <person name="Lindquist E.A."/>
            <person name="Lipzen A."/>
            <person name="Lundell T."/>
            <person name="Morin E."/>
            <person name="Murat C."/>
            <person name="Riley R."/>
            <person name="Ohm R."/>
            <person name="Sun H."/>
            <person name="Tunlid A."/>
            <person name="Henrissat B."/>
            <person name="Grigoriev I.V."/>
            <person name="Hibbett D.S."/>
            <person name="Martin F."/>
        </authorList>
    </citation>
    <scope>NUCLEOTIDE SEQUENCE [LARGE SCALE GENOMIC DNA]</scope>
    <source>
        <strain evidence="6">Zn</strain>
    </source>
</reference>
<organism evidence="5 6">
    <name type="scientific">Oidiodendron maius (strain Zn)</name>
    <dbReference type="NCBI Taxonomy" id="913774"/>
    <lineage>
        <taxon>Eukaryota</taxon>
        <taxon>Fungi</taxon>
        <taxon>Dikarya</taxon>
        <taxon>Ascomycota</taxon>
        <taxon>Pezizomycotina</taxon>
        <taxon>Leotiomycetes</taxon>
        <taxon>Leotiomycetes incertae sedis</taxon>
        <taxon>Myxotrichaceae</taxon>
        <taxon>Oidiodendron</taxon>
    </lineage>
</organism>
<dbReference type="InterPro" id="IPR011032">
    <property type="entry name" value="GroES-like_sf"/>
</dbReference>
<feature type="domain" description="Enoyl reductase (ER)" evidence="4">
    <location>
        <begin position="14"/>
        <end position="340"/>
    </location>
</feature>
<keyword evidence="3" id="KW-1133">Transmembrane helix</keyword>
<evidence type="ECO:0000256" key="1">
    <source>
        <dbReference type="ARBA" id="ARBA00008072"/>
    </source>
</evidence>
<sequence length="342" mass="36382">MPPQNIKYLARGVGARLEATVSPKPTILEPTEVIIRLRAIAINPADCKMIDLGHRVTSWPRVPGLDGAGVIEDVGDRVKNFAVGDEVLAMFFPGDRNASFQSFAVVQETMLAKKPATWSFENAATLGVCYLTGIIGLGIGLGMGLPFLKDGLATSFNLSSVLVIGGSSALGAAVIQLLRLAVPQCIVLATSSPKHHGHLTTALGANIAFDRNSSSLVTEVKSASPGSRGVDAIIDAVGAGRTERHIFETFDSNGPKKYAQVWTGDDEIEVPSGVVSVMFRGRDLPQLQGNQNVFLALQALLEEDKYKLPLPVHKVGDGFNMLEKGLDLMRKGVSGEKLVISV</sequence>
<keyword evidence="2" id="KW-0560">Oxidoreductase</keyword>
<feature type="transmembrane region" description="Helical" evidence="3">
    <location>
        <begin position="160"/>
        <end position="182"/>
    </location>
</feature>
<dbReference type="PANTHER" id="PTHR45348">
    <property type="entry name" value="HYPOTHETICAL OXIDOREDUCTASE (EUROFUNG)"/>
    <property type="match status" value="1"/>
</dbReference>
<dbReference type="STRING" id="913774.A0A0C3D181"/>
<dbReference type="FunCoup" id="A0A0C3D181">
    <property type="interactions" value="172"/>
</dbReference>
<dbReference type="CDD" id="cd08249">
    <property type="entry name" value="enoyl_reductase_like"/>
    <property type="match status" value="1"/>
</dbReference>
<dbReference type="InterPro" id="IPR047122">
    <property type="entry name" value="Trans-enoyl_RdTase-like"/>
</dbReference>
<dbReference type="SUPFAM" id="SSF50129">
    <property type="entry name" value="GroES-like"/>
    <property type="match status" value="1"/>
</dbReference>
<dbReference type="SUPFAM" id="SSF51735">
    <property type="entry name" value="NAD(P)-binding Rossmann-fold domains"/>
    <property type="match status" value="1"/>
</dbReference>
<protein>
    <recommendedName>
        <fullName evidence="4">Enoyl reductase (ER) domain-containing protein</fullName>
    </recommendedName>
</protein>
<reference evidence="5 6" key="1">
    <citation type="submission" date="2014-04" db="EMBL/GenBank/DDBJ databases">
        <authorList>
            <consortium name="DOE Joint Genome Institute"/>
            <person name="Kuo A."/>
            <person name="Martino E."/>
            <person name="Perotto S."/>
            <person name="Kohler A."/>
            <person name="Nagy L.G."/>
            <person name="Floudas D."/>
            <person name="Copeland A."/>
            <person name="Barry K.W."/>
            <person name="Cichocki N."/>
            <person name="Veneault-Fourrey C."/>
            <person name="LaButti K."/>
            <person name="Lindquist E.A."/>
            <person name="Lipzen A."/>
            <person name="Lundell T."/>
            <person name="Morin E."/>
            <person name="Murat C."/>
            <person name="Sun H."/>
            <person name="Tunlid A."/>
            <person name="Henrissat B."/>
            <person name="Grigoriev I.V."/>
            <person name="Hibbett D.S."/>
            <person name="Martin F."/>
            <person name="Nordberg H.P."/>
            <person name="Cantor M.N."/>
            <person name="Hua S.X."/>
        </authorList>
    </citation>
    <scope>NUCLEOTIDE SEQUENCE [LARGE SCALE GENOMIC DNA]</scope>
    <source>
        <strain evidence="5 6">Zn</strain>
    </source>
</reference>
<evidence type="ECO:0000313" key="5">
    <source>
        <dbReference type="EMBL" id="KIN05009.1"/>
    </source>
</evidence>
<accession>A0A0C3D181</accession>
<gene>
    <name evidence="5" type="ORF">OIDMADRAFT_142790</name>
</gene>
<dbReference type="OrthoDB" id="10257049at2759"/>
<evidence type="ECO:0000313" key="6">
    <source>
        <dbReference type="Proteomes" id="UP000054321"/>
    </source>
</evidence>
<comment type="similarity">
    <text evidence="1">Belongs to the zinc-containing alcohol dehydrogenase family.</text>
</comment>
<dbReference type="EMBL" id="KN832872">
    <property type="protein sequence ID" value="KIN05009.1"/>
    <property type="molecule type" value="Genomic_DNA"/>
</dbReference>
<keyword evidence="3" id="KW-0812">Transmembrane</keyword>
<feature type="transmembrane region" description="Helical" evidence="3">
    <location>
        <begin position="123"/>
        <end position="148"/>
    </location>
</feature>
<dbReference type="GO" id="GO:0016651">
    <property type="term" value="F:oxidoreductase activity, acting on NAD(P)H"/>
    <property type="evidence" value="ECO:0007669"/>
    <property type="project" value="InterPro"/>
</dbReference>
<keyword evidence="3" id="KW-0472">Membrane</keyword>
<proteinExistence type="inferred from homology"/>
<dbReference type="Gene3D" id="3.40.50.720">
    <property type="entry name" value="NAD(P)-binding Rossmann-like Domain"/>
    <property type="match status" value="1"/>
</dbReference>